<dbReference type="SUPFAM" id="SSF54211">
    <property type="entry name" value="Ribosomal protein S5 domain 2-like"/>
    <property type="match status" value="1"/>
</dbReference>
<proteinExistence type="inferred from homology"/>
<evidence type="ECO:0000259" key="5">
    <source>
        <dbReference type="SMART" id="SM01340"/>
    </source>
</evidence>
<dbReference type="GO" id="GO:0032389">
    <property type="term" value="C:MutLalpha complex"/>
    <property type="evidence" value="ECO:0007669"/>
    <property type="project" value="TreeGrafter"/>
</dbReference>
<dbReference type="SUPFAM" id="SSF55874">
    <property type="entry name" value="ATPase domain of HSP90 chaperone/DNA topoisomerase II/histidine kinase"/>
    <property type="match status" value="1"/>
</dbReference>
<organism evidence="6 7">
    <name type="scientific">Plasmopara halstedii</name>
    <name type="common">Downy mildew of sunflower</name>
    <dbReference type="NCBI Taxonomy" id="4781"/>
    <lineage>
        <taxon>Eukaryota</taxon>
        <taxon>Sar</taxon>
        <taxon>Stramenopiles</taxon>
        <taxon>Oomycota</taxon>
        <taxon>Peronosporomycetes</taxon>
        <taxon>Peronosporales</taxon>
        <taxon>Peronosporaceae</taxon>
        <taxon>Plasmopara</taxon>
    </lineage>
</organism>
<evidence type="ECO:0000313" key="7">
    <source>
        <dbReference type="Proteomes" id="UP000054928"/>
    </source>
</evidence>
<dbReference type="GO" id="GO:0006298">
    <property type="term" value="P:mismatch repair"/>
    <property type="evidence" value="ECO:0007669"/>
    <property type="project" value="InterPro"/>
</dbReference>
<dbReference type="InterPro" id="IPR014790">
    <property type="entry name" value="MutL_C"/>
</dbReference>
<dbReference type="AlphaFoldDB" id="A0A0P1B0U4"/>
<dbReference type="GO" id="GO:0030983">
    <property type="term" value="F:mismatched DNA binding"/>
    <property type="evidence" value="ECO:0007669"/>
    <property type="project" value="InterPro"/>
</dbReference>
<dbReference type="FunFam" id="3.30.1370.100:FF:000001">
    <property type="entry name" value="Mismatch repair endonuclease pms1, putative"/>
    <property type="match status" value="1"/>
</dbReference>
<keyword evidence="6" id="KW-0255">Endonuclease</keyword>
<dbReference type="InterPro" id="IPR036890">
    <property type="entry name" value="HATPase_C_sf"/>
</dbReference>
<dbReference type="SMART" id="SM00853">
    <property type="entry name" value="MutL_C"/>
    <property type="match status" value="1"/>
</dbReference>
<feature type="domain" description="DNA mismatch repair protein S5" evidence="5">
    <location>
        <begin position="227"/>
        <end position="382"/>
    </location>
</feature>
<dbReference type="GO" id="GO:0140664">
    <property type="term" value="F:ATP-dependent DNA damage sensor activity"/>
    <property type="evidence" value="ECO:0007669"/>
    <property type="project" value="InterPro"/>
</dbReference>
<evidence type="ECO:0000256" key="3">
    <source>
        <dbReference type="SAM" id="MobiDB-lite"/>
    </source>
</evidence>
<dbReference type="Pfam" id="PF01119">
    <property type="entry name" value="DNA_mis_repair"/>
    <property type="match status" value="1"/>
</dbReference>
<evidence type="ECO:0000256" key="1">
    <source>
        <dbReference type="ARBA" id="ARBA00006082"/>
    </source>
</evidence>
<protein>
    <submittedName>
        <fullName evidence="6">Mismatch repair endonuclease</fullName>
    </submittedName>
</protein>
<feature type="compositionally biased region" description="Polar residues" evidence="3">
    <location>
        <begin position="465"/>
        <end position="475"/>
    </location>
</feature>
<dbReference type="Gene3D" id="3.30.565.10">
    <property type="entry name" value="Histidine kinase-like ATPase, C-terminal domain"/>
    <property type="match status" value="1"/>
</dbReference>
<dbReference type="Gene3D" id="3.30.1370.100">
    <property type="entry name" value="MutL, C-terminal domain, regulatory subdomain"/>
    <property type="match status" value="1"/>
</dbReference>
<dbReference type="CDD" id="cd03484">
    <property type="entry name" value="MutL_Trans_hPMS_2_like"/>
    <property type="match status" value="1"/>
</dbReference>
<dbReference type="CDD" id="cd16926">
    <property type="entry name" value="HATPase_MutL-MLH-PMS-like"/>
    <property type="match status" value="1"/>
</dbReference>
<dbReference type="InterPro" id="IPR002099">
    <property type="entry name" value="MutL/Mlh/PMS"/>
</dbReference>
<dbReference type="FunFam" id="3.30.565.10:FF:000014">
    <property type="entry name" value="Mismatch repair endonuclease pms1, putative"/>
    <property type="match status" value="1"/>
</dbReference>
<name>A0A0P1B0U4_PLAHL</name>
<dbReference type="GO" id="GO:0016887">
    <property type="term" value="F:ATP hydrolysis activity"/>
    <property type="evidence" value="ECO:0007669"/>
    <property type="project" value="InterPro"/>
</dbReference>
<dbReference type="SMART" id="SM01340">
    <property type="entry name" value="DNA_mis_repair"/>
    <property type="match status" value="1"/>
</dbReference>
<dbReference type="InterPro" id="IPR014762">
    <property type="entry name" value="DNA_mismatch_repair_CS"/>
</dbReference>
<dbReference type="GO" id="GO:0004519">
    <property type="term" value="F:endonuclease activity"/>
    <property type="evidence" value="ECO:0007669"/>
    <property type="project" value="UniProtKB-KW"/>
</dbReference>
<evidence type="ECO:0000259" key="4">
    <source>
        <dbReference type="SMART" id="SM00853"/>
    </source>
</evidence>
<dbReference type="PROSITE" id="PS00058">
    <property type="entry name" value="DNA_MISMATCH_REPAIR_1"/>
    <property type="match status" value="1"/>
</dbReference>
<dbReference type="STRING" id="4781.A0A0P1B0U4"/>
<dbReference type="OrthoDB" id="10254304at2759"/>
<keyword evidence="6" id="KW-0378">Hydrolase</keyword>
<evidence type="ECO:0000256" key="2">
    <source>
        <dbReference type="ARBA" id="ARBA00022763"/>
    </source>
</evidence>
<accession>A0A0P1B0U4</accession>
<dbReference type="Gene3D" id="3.30.1540.20">
    <property type="entry name" value="MutL, C-terminal domain, dimerisation subdomain"/>
    <property type="match status" value="1"/>
</dbReference>
<dbReference type="PANTHER" id="PTHR10073:SF52">
    <property type="entry name" value="MISMATCH REPAIR ENDONUCLEASE PMS2"/>
    <property type="match status" value="1"/>
</dbReference>
<dbReference type="InterPro" id="IPR020568">
    <property type="entry name" value="Ribosomal_Su5_D2-typ_SF"/>
</dbReference>
<sequence length="799" mass="89849">MATSTPTTSSTALHVLDKRDVQRICSGQSVVDLATAVKELVENALDAGATQIEVKLKEFGRDAFEVSDNGVGIAPENHVVLAQKHYTSKIRSFEDIETVASFGFRGEALSSICELAGSFKVCTRTQNEVVGVLLEYDADGMLVKETKKARPVGSTIMVEELFKPLPVRFKDFQRNIKRHYAKLLKVLQAYAVSSVNVKMCVFNITGKNATRNVVLATQAQQTMGDNIANVFGTKFLRTLVRVDFMLNCSLSDENERDYIADQVDSDEKHGLFASGIEPKLRRQERKVEGYVSKVGAGVGRCDNDRLFCFINGRPFDLPKLIKTLNEVWRSYEMKQKPACILNFHLPFGDYDVNVTPDKRETFLKHEAEINEAFKTGLSKIYEPSRGVMTVQPLIATFTRASETELPLSELPLRESISRVIETESSSELKRCSTAENTPTSIDQMKSHNRNVAQRSEHVIVKDNQLGKNQSTSTDAATDKPTCKTKPVVDLKQASTSKRPAASHSLSSKPIRLDTQQPAKRRKLYSPVPSQPTSCTSEKHLWSFQEMMQQRQQYFEEEVEYERERLINRLKVPKVCSASVGANMLSVDNEAAAAALQRVIKKDDFKRMKVLGQFNLGFIIAKLDNDLFIIDQHASDEKYNYETLQQTTVIHQQPLVRPLMLEMTAGEELIILDHLNVFAKNGFTFLVNKAAPATKKLKLVSLPFTKHTQFDSEDIRELVSLLIDAPLNPDSIRLPKLMATFASRACRSSIMIGTALHKEDMQKIVRNLSELDQPWNCPHGRPTLRHLVDLTHLQYSDDSN</sequence>
<dbReference type="InterPro" id="IPR042121">
    <property type="entry name" value="MutL_C_regsub"/>
</dbReference>
<feature type="compositionally biased region" description="Polar residues" evidence="3">
    <location>
        <begin position="492"/>
        <end position="517"/>
    </location>
</feature>
<dbReference type="Pfam" id="PF02518">
    <property type="entry name" value="HATPase_c"/>
    <property type="match status" value="1"/>
</dbReference>
<dbReference type="Proteomes" id="UP000054928">
    <property type="component" value="Unassembled WGS sequence"/>
</dbReference>
<dbReference type="RefSeq" id="XP_024583669.1">
    <property type="nucleotide sequence ID" value="XM_024718252.1"/>
</dbReference>
<feature type="compositionally biased region" description="Polar residues" evidence="3">
    <location>
        <begin position="433"/>
        <end position="453"/>
    </location>
</feature>
<evidence type="ECO:0000313" key="6">
    <source>
        <dbReference type="EMBL" id="CEG47300.1"/>
    </source>
</evidence>
<dbReference type="EMBL" id="CCYD01002424">
    <property type="protein sequence ID" value="CEG47300.1"/>
    <property type="molecule type" value="Genomic_DNA"/>
</dbReference>
<dbReference type="InterPro" id="IPR038973">
    <property type="entry name" value="MutL/Mlh/Pms-like"/>
</dbReference>
<dbReference type="InterPro" id="IPR014721">
    <property type="entry name" value="Ribsml_uS5_D2-typ_fold_subgr"/>
</dbReference>
<keyword evidence="6" id="KW-0540">Nuclease</keyword>
<dbReference type="GeneID" id="36399010"/>
<dbReference type="NCBIfam" id="TIGR00585">
    <property type="entry name" value="mutl"/>
    <property type="match status" value="1"/>
</dbReference>
<feature type="region of interest" description="Disordered" evidence="3">
    <location>
        <begin position="423"/>
        <end position="531"/>
    </location>
</feature>
<dbReference type="Gene3D" id="3.30.230.10">
    <property type="match status" value="1"/>
</dbReference>
<dbReference type="OMA" id="MRPRRMP"/>
<feature type="domain" description="MutL C-terminal dimerisation" evidence="4">
    <location>
        <begin position="609"/>
        <end position="755"/>
    </location>
</feature>
<reference evidence="7" key="1">
    <citation type="submission" date="2014-09" db="EMBL/GenBank/DDBJ databases">
        <authorList>
            <person name="Sharma Rahul"/>
            <person name="Thines Marco"/>
        </authorList>
    </citation>
    <scope>NUCLEOTIDE SEQUENCE [LARGE SCALE GENOMIC DNA]</scope>
</reference>
<keyword evidence="7" id="KW-1185">Reference proteome</keyword>
<dbReference type="InterPro" id="IPR037198">
    <property type="entry name" value="MutL_C_sf"/>
</dbReference>
<dbReference type="InterPro" id="IPR042120">
    <property type="entry name" value="MutL_C_dimsub"/>
</dbReference>
<comment type="similarity">
    <text evidence="1">Belongs to the DNA mismatch repair MutL/HexB family.</text>
</comment>
<keyword evidence="2" id="KW-0227">DNA damage</keyword>
<dbReference type="InterPro" id="IPR013507">
    <property type="entry name" value="DNA_mismatch_S5_2-like"/>
</dbReference>
<dbReference type="InterPro" id="IPR003594">
    <property type="entry name" value="HATPase_dom"/>
</dbReference>
<dbReference type="SUPFAM" id="SSF118116">
    <property type="entry name" value="DNA mismatch repair protein MutL"/>
    <property type="match status" value="1"/>
</dbReference>
<dbReference type="PANTHER" id="PTHR10073">
    <property type="entry name" value="DNA MISMATCH REPAIR PROTEIN MLH, PMS, MUTL"/>
    <property type="match status" value="1"/>
</dbReference>
<dbReference type="GO" id="GO:0005524">
    <property type="term" value="F:ATP binding"/>
    <property type="evidence" value="ECO:0007669"/>
    <property type="project" value="InterPro"/>
</dbReference>
<dbReference type="Pfam" id="PF08676">
    <property type="entry name" value="MutL_C"/>
    <property type="match status" value="1"/>
</dbReference>